<keyword evidence="2" id="KW-1185">Reference proteome</keyword>
<sequence length="290" mass="32978">MATESVEISPHSKRKRFPSVDDILFDGEHKRGNRLEYRAINYSCGNLSAQRNQSLDALDAIPSKTDVLNDLSKCILNVEIKPHSDDANEKIRSQTLRDENNEEKPKQQVQISALREKFERYSRRPESIADSKATVGALVSRPVPRSRSVAPYVDDTEEPEFIRVQRMLRRSTSRDELQADITPMSRTYRNRILSPISSESKRINEEKQMAPSLPQLKGTARVVVEPNKDEWRNANGPPIPIRVSELISPPDPDSARFTLSELIRSPHYEASERSPPPEEPKPTSNNMIVD</sequence>
<evidence type="ECO:0000313" key="2">
    <source>
        <dbReference type="Proteomes" id="UP000036681"/>
    </source>
</evidence>
<feature type="compositionally biased region" description="Basic and acidic residues" evidence="1">
    <location>
        <begin position="264"/>
        <end position="281"/>
    </location>
</feature>
<proteinExistence type="predicted"/>
<dbReference type="WBParaSite" id="ALUE_0001691601-mRNA-1">
    <property type="protein sequence ID" value="ALUE_0001691601-mRNA-1"/>
    <property type="gene ID" value="ALUE_0001691601"/>
</dbReference>
<evidence type="ECO:0000256" key="1">
    <source>
        <dbReference type="SAM" id="MobiDB-lite"/>
    </source>
</evidence>
<feature type="region of interest" description="Disordered" evidence="1">
    <location>
        <begin position="227"/>
        <end position="290"/>
    </location>
</feature>
<accession>A0A9J2Q3B1</accession>
<evidence type="ECO:0000313" key="3">
    <source>
        <dbReference type="WBParaSite" id="ALUE_0001691601-mRNA-1"/>
    </source>
</evidence>
<reference evidence="3" key="1">
    <citation type="submission" date="2023-03" db="UniProtKB">
        <authorList>
            <consortium name="WormBaseParasite"/>
        </authorList>
    </citation>
    <scope>IDENTIFICATION</scope>
</reference>
<organism evidence="2 3">
    <name type="scientific">Ascaris lumbricoides</name>
    <name type="common">Giant roundworm</name>
    <dbReference type="NCBI Taxonomy" id="6252"/>
    <lineage>
        <taxon>Eukaryota</taxon>
        <taxon>Metazoa</taxon>
        <taxon>Ecdysozoa</taxon>
        <taxon>Nematoda</taxon>
        <taxon>Chromadorea</taxon>
        <taxon>Rhabditida</taxon>
        <taxon>Spirurina</taxon>
        <taxon>Ascaridomorpha</taxon>
        <taxon>Ascaridoidea</taxon>
        <taxon>Ascarididae</taxon>
        <taxon>Ascaris</taxon>
    </lineage>
</organism>
<protein>
    <submittedName>
        <fullName evidence="3">Uncharacterized protein</fullName>
    </submittedName>
</protein>
<dbReference type="AlphaFoldDB" id="A0A9J2Q3B1"/>
<name>A0A9J2Q3B1_ASCLU</name>
<dbReference type="Proteomes" id="UP000036681">
    <property type="component" value="Unplaced"/>
</dbReference>